<gene>
    <name evidence="1" type="ORF">SCL_0648</name>
</gene>
<keyword evidence="1" id="KW-0378">Hydrolase</keyword>
<dbReference type="Gene3D" id="1.10.287.1080">
    <property type="entry name" value="MazG-like"/>
    <property type="match status" value="1"/>
</dbReference>
<dbReference type="Proteomes" id="UP000243180">
    <property type="component" value="Chromosome"/>
</dbReference>
<dbReference type="Pfam" id="PF12643">
    <property type="entry name" value="MazG-like"/>
    <property type="match status" value="1"/>
</dbReference>
<organism evidence="1 2">
    <name type="scientific">Sulfuricaulis limicola</name>
    <dbReference type="NCBI Taxonomy" id="1620215"/>
    <lineage>
        <taxon>Bacteria</taxon>
        <taxon>Pseudomonadati</taxon>
        <taxon>Pseudomonadota</taxon>
        <taxon>Gammaproteobacteria</taxon>
        <taxon>Acidiferrobacterales</taxon>
        <taxon>Acidiferrobacteraceae</taxon>
        <taxon>Sulfuricaulis</taxon>
    </lineage>
</organism>
<dbReference type="InterPro" id="IPR052555">
    <property type="entry name" value="dCTP_Pyrophosphatase"/>
</dbReference>
<dbReference type="InParanoid" id="A0A1B4XDU1"/>
<proteinExistence type="predicted"/>
<dbReference type="GO" id="GO:0009143">
    <property type="term" value="P:nucleoside triphosphate catabolic process"/>
    <property type="evidence" value="ECO:0007669"/>
    <property type="project" value="InterPro"/>
</dbReference>
<dbReference type="OrthoDB" id="9791898at2"/>
<dbReference type="AlphaFoldDB" id="A0A1B4XDU1"/>
<dbReference type="PIRSF" id="PIRSF029826">
    <property type="entry name" value="UCP029826_pph"/>
    <property type="match status" value="1"/>
</dbReference>
<name>A0A1B4XDU1_9GAMM</name>
<dbReference type="PANTHER" id="PTHR46523:SF1">
    <property type="entry name" value="DCTP PYROPHOSPHATASE 1"/>
    <property type="match status" value="1"/>
</dbReference>
<dbReference type="EMBL" id="AP014879">
    <property type="protein sequence ID" value="BAV32970.1"/>
    <property type="molecule type" value="Genomic_DNA"/>
</dbReference>
<dbReference type="GO" id="GO:0047429">
    <property type="term" value="F:nucleoside triphosphate diphosphatase activity"/>
    <property type="evidence" value="ECO:0007669"/>
    <property type="project" value="InterPro"/>
</dbReference>
<dbReference type="KEGG" id="slim:SCL_0648"/>
<evidence type="ECO:0000313" key="1">
    <source>
        <dbReference type="EMBL" id="BAV32970.1"/>
    </source>
</evidence>
<dbReference type="RefSeq" id="WP_096359883.1">
    <property type="nucleotide sequence ID" value="NZ_AP014879.1"/>
</dbReference>
<protein>
    <submittedName>
        <fullName evidence="1">Nucleotide pyrophosphohydrolase</fullName>
    </submittedName>
</protein>
<dbReference type="SUPFAM" id="SSF101386">
    <property type="entry name" value="all-alpha NTP pyrophosphatases"/>
    <property type="match status" value="1"/>
</dbReference>
<accession>A0A1B4XDU1</accession>
<dbReference type="CDD" id="cd11537">
    <property type="entry name" value="NTP-PPase_RS21-C6_like"/>
    <property type="match status" value="1"/>
</dbReference>
<sequence>MKTLDELRQRLRQFARERDWEQFHSPKNLSMALIVEAAELVEHFQWLTQEQSKKLPEKTLREVEQEMADVFIYLNRMADLLGIDLLDAARRKMEHNAKKYPAHEVRGKADKR</sequence>
<keyword evidence="2" id="KW-1185">Reference proteome</keyword>
<reference evidence="1 2" key="1">
    <citation type="submission" date="2015-05" db="EMBL/GenBank/DDBJ databases">
        <title>Complete genome sequence of a sulfur-oxidizing gammaproteobacterium strain HA5.</title>
        <authorList>
            <person name="Miura A."/>
            <person name="Kojima H."/>
            <person name="Fukui M."/>
        </authorList>
    </citation>
    <scope>NUCLEOTIDE SEQUENCE [LARGE SCALE GENOMIC DNA]</scope>
    <source>
        <strain evidence="1 2">HA5</strain>
    </source>
</reference>
<dbReference type="PANTHER" id="PTHR46523">
    <property type="entry name" value="DCTP PYROPHOSPHATASE 1"/>
    <property type="match status" value="1"/>
</dbReference>
<evidence type="ECO:0000313" key="2">
    <source>
        <dbReference type="Proteomes" id="UP000243180"/>
    </source>
</evidence>
<dbReference type="InterPro" id="IPR025984">
    <property type="entry name" value="DCTPP"/>
</dbReference>